<dbReference type="InterPro" id="IPR002575">
    <property type="entry name" value="Aminoglycoside_PTrfase"/>
</dbReference>
<dbReference type="SUPFAM" id="SSF56112">
    <property type="entry name" value="Protein kinase-like (PK-like)"/>
    <property type="match status" value="1"/>
</dbReference>
<reference evidence="2" key="1">
    <citation type="submission" date="2013-08" db="EMBL/GenBank/DDBJ databases">
        <authorList>
            <person name="Durkin A.S."/>
            <person name="Haft D.R."/>
            <person name="McCorrison J."/>
            <person name="Torralba M."/>
            <person name="Gillis M."/>
            <person name="Haft D.H."/>
            <person name="Methe B."/>
            <person name="Sutton G."/>
            <person name="Nelson K.E."/>
        </authorList>
    </citation>
    <scope>NUCLEOTIDE SEQUENCE [LARGE SCALE GENOMIC DNA]</scope>
    <source>
        <strain evidence="2">F0233</strain>
    </source>
</reference>
<gene>
    <name evidence="2" type="ORF">HMPREF0682_0807</name>
</gene>
<evidence type="ECO:0000259" key="1">
    <source>
        <dbReference type="Pfam" id="PF01636"/>
    </source>
</evidence>
<evidence type="ECO:0000313" key="2">
    <source>
        <dbReference type="EMBL" id="ERK54062.1"/>
    </source>
</evidence>
<evidence type="ECO:0000313" key="3">
    <source>
        <dbReference type="Proteomes" id="UP000017052"/>
    </source>
</evidence>
<dbReference type="EMBL" id="ACVN02000222">
    <property type="protein sequence ID" value="ERK54062.1"/>
    <property type="molecule type" value="Genomic_DNA"/>
</dbReference>
<dbReference type="Proteomes" id="UP000017052">
    <property type="component" value="Unassembled WGS sequence"/>
</dbReference>
<feature type="non-terminal residue" evidence="2">
    <location>
        <position position="1"/>
    </location>
</feature>
<proteinExistence type="predicted"/>
<dbReference type="Gene3D" id="3.90.1200.10">
    <property type="match status" value="1"/>
</dbReference>
<dbReference type="RefSeq" id="WP_021798053.1">
    <property type="nucleotide sequence ID" value="NZ_ACVN02000222.1"/>
</dbReference>
<dbReference type="AlphaFoldDB" id="U2RTS4"/>
<protein>
    <submittedName>
        <fullName evidence="2">PTS family porter</fullName>
    </submittedName>
</protein>
<accession>U2RTS4</accession>
<dbReference type="OrthoDB" id="3837844at2"/>
<name>U2RTS4_9ACTN</name>
<comment type="caution">
    <text evidence="2">The sequence shown here is derived from an EMBL/GenBank/DDBJ whole genome shotgun (WGS) entry which is preliminary data.</text>
</comment>
<feature type="domain" description="Aminoglycoside phosphotransferase" evidence="1">
    <location>
        <begin position="144"/>
        <end position="333"/>
    </location>
</feature>
<sequence>REDARLAAELTGPGAVELVAAVLAVRGHEMAGARLDHVDHEPGRALTVTYQARTSGAAGRTELVGLTARPGGPTAEDVGAQIFERGGRRVAAWLYPDDPDLPGLARITRTGPAVGLLARRGLVPGEPDPARLTIRVVSYRPRRRAVVRVDVLGGPSLYVKAQGSEQLARTVSRLEILARAGLPVPRILGVTADHLLITGALPGRPMAGLLFESVPQVAGERMVELLDALPGELAALPRRAAWADAAIHYAGIVANQLPGEGNRLDAMVEAICAGTAGAAPGSEPTHGDFHEGQIHLDDGRIVGLLDVDACGPGRRVDDLACLVAHLSTVQRMDPVQTARVGVLRNGLVEVFDRRVDPVQLRLRAAGVAISLATGPYRGQEVDWQGQTRYILDAAQGLIHAAGAL</sequence>
<dbReference type="InterPro" id="IPR011009">
    <property type="entry name" value="Kinase-like_dom_sf"/>
</dbReference>
<organism evidence="2 3">
    <name type="scientific">Propionibacterium acidifaciens F0233</name>
    <dbReference type="NCBI Taxonomy" id="553198"/>
    <lineage>
        <taxon>Bacteria</taxon>
        <taxon>Bacillati</taxon>
        <taxon>Actinomycetota</taxon>
        <taxon>Actinomycetes</taxon>
        <taxon>Propionibacteriales</taxon>
        <taxon>Propionibacteriaceae</taxon>
        <taxon>Propionibacterium</taxon>
    </lineage>
</organism>
<keyword evidence="3" id="KW-1185">Reference proteome</keyword>
<dbReference type="Pfam" id="PF01636">
    <property type="entry name" value="APH"/>
    <property type="match status" value="1"/>
</dbReference>